<dbReference type="AlphaFoldDB" id="Q64QM5"/>
<accession>Q64QM5</accession>
<dbReference type="KEGG" id="bfr:BF3463"/>
<name>Q64QM5_BACFR</name>
<gene>
    <name evidence="1" type="ordered locus">BF3463</name>
</gene>
<evidence type="ECO:0000313" key="1">
    <source>
        <dbReference type="EMBL" id="BAD50206.1"/>
    </source>
</evidence>
<proteinExistence type="predicted"/>
<dbReference type="EMBL" id="AP006841">
    <property type="protein sequence ID" value="BAD50206.1"/>
    <property type="molecule type" value="Genomic_DNA"/>
</dbReference>
<sequence length="57" mass="6860">MFYHYQHTSQLVNVLISSKTFTLCISESFPIRKCQDPKPYESKCIKRTNAKEYKKYH</sequence>
<reference evidence="1 2" key="1">
    <citation type="journal article" date="2004" name="Proc. Natl. Acad. Sci. U.S.A.">
        <title>Genomic analysis of Bacteroides fragilis reveals extensive DNA inversions regulating cell surface adaptation.</title>
        <authorList>
            <person name="Kuwahara T."/>
            <person name="Yamashita A."/>
            <person name="Hirakawa H."/>
            <person name="Nakayama H."/>
            <person name="Toh H."/>
            <person name="Okada N."/>
            <person name="Kuhara S."/>
            <person name="Hattori M."/>
            <person name="Hayashi T."/>
            <person name="Ohnishi Y."/>
        </authorList>
    </citation>
    <scope>NUCLEOTIDE SEQUENCE [LARGE SCALE GENOMIC DNA]</scope>
    <source>
        <strain evidence="1 2">YCH46</strain>
    </source>
</reference>
<protein>
    <submittedName>
        <fullName evidence="1">Uncharacterized protein</fullName>
    </submittedName>
</protein>
<evidence type="ECO:0000313" key="2">
    <source>
        <dbReference type="Proteomes" id="UP000002197"/>
    </source>
</evidence>
<organism evidence="1 2">
    <name type="scientific">Bacteroides fragilis (strain YCH46)</name>
    <dbReference type="NCBI Taxonomy" id="295405"/>
    <lineage>
        <taxon>Bacteria</taxon>
        <taxon>Pseudomonadati</taxon>
        <taxon>Bacteroidota</taxon>
        <taxon>Bacteroidia</taxon>
        <taxon>Bacteroidales</taxon>
        <taxon>Bacteroidaceae</taxon>
        <taxon>Bacteroides</taxon>
    </lineage>
</organism>
<dbReference type="HOGENOM" id="CLU_2986984_0_0_10"/>
<dbReference type="Proteomes" id="UP000002197">
    <property type="component" value="Chromosome"/>
</dbReference>